<dbReference type="OrthoDB" id="5358398at2759"/>
<feature type="domain" description="Luciferase" evidence="2">
    <location>
        <begin position="190"/>
        <end position="257"/>
    </location>
</feature>
<evidence type="ECO:0000256" key="1">
    <source>
        <dbReference type="SAM" id="MobiDB-lite"/>
    </source>
</evidence>
<comment type="caution">
    <text evidence="3">The sequence shown here is derived from an EMBL/GenBank/DDBJ whole genome shotgun (WGS) entry which is preliminary data.</text>
</comment>
<dbReference type="PANTHER" id="PTHR38695">
    <property type="entry name" value="AMINO ACID PERMEASE_ SLC12A DOMAIN-CONTAINING PROTEIN"/>
    <property type="match status" value="1"/>
</dbReference>
<reference evidence="3 4" key="1">
    <citation type="submission" date="2017-06" db="EMBL/GenBank/DDBJ databases">
        <title>Ant-infecting Ophiocordyceps genomes reveal a high diversity of potential behavioral manipulation genes and a possible major role for enterotoxins.</title>
        <authorList>
            <person name="De Bekker C."/>
            <person name="Evans H.C."/>
            <person name="Brachmann A."/>
            <person name="Hughes D.P."/>
        </authorList>
    </citation>
    <scope>NUCLEOTIDE SEQUENCE [LARGE SCALE GENOMIC DNA]</scope>
    <source>
        <strain evidence="3 4">1348a</strain>
    </source>
</reference>
<proteinExistence type="predicted"/>
<organism evidence="3 4">
    <name type="scientific">Ophiocordyceps australis</name>
    <dbReference type="NCBI Taxonomy" id="1399860"/>
    <lineage>
        <taxon>Eukaryota</taxon>
        <taxon>Fungi</taxon>
        <taxon>Dikarya</taxon>
        <taxon>Ascomycota</taxon>
        <taxon>Pezizomycotina</taxon>
        <taxon>Sordariomycetes</taxon>
        <taxon>Hypocreomycetidae</taxon>
        <taxon>Hypocreales</taxon>
        <taxon>Ophiocordycipitaceae</taxon>
        <taxon>Ophiocordyceps</taxon>
    </lineage>
</organism>
<evidence type="ECO:0000313" key="3">
    <source>
        <dbReference type="EMBL" id="PHH81762.1"/>
    </source>
</evidence>
<dbReference type="InterPro" id="IPR048273">
    <property type="entry name" value="Luciferase"/>
</dbReference>
<evidence type="ECO:0000259" key="2">
    <source>
        <dbReference type="Pfam" id="PF17648"/>
    </source>
</evidence>
<name>A0A2C5ZPK8_9HYPO</name>
<dbReference type="EMBL" id="NJEU01000098">
    <property type="protein sequence ID" value="PHH81762.1"/>
    <property type="molecule type" value="Genomic_DNA"/>
</dbReference>
<keyword evidence="4" id="KW-1185">Reference proteome</keyword>
<gene>
    <name evidence="3" type="ORF">CDD82_7932</name>
</gene>
<evidence type="ECO:0000313" key="4">
    <source>
        <dbReference type="Proteomes" id="UP000224854"/>
    </source>
</evidence>
<feature type="region of interest" description="Disordered" evidence="1">
    <location>
        <begin position="91"/>
        <end position="122"/>
    </location>
</feature>
<dbReference type="Proteomes" id="UP000224854">
    <property type="component" value="Unassembled WGS sequence"/>
</dbReference>
<protein>
    <recommendedName>
        <fullName evidence="2">Luciferase domain-containing protein</fullName>
    </recommendedName>
</protein>
<dbReference type="InterPro" id="IPR040841">
    <property type="entry name" value="Luciferase_dom"/>
</dbReference>
<dbReference type="PANTHER" id="PTHR38695:SF1">
    <property type="entry name" value="AMINO ACID PERMEASE_ SLC12A DOMAIN-CONTAINING PROTEIN"/>
    <property type="match status" value="1"/>
</dbReference>
<dbReference type="AlphaFoldDB" id="A0A2C5ZPK8"/>
<dbReference type="Pfam" id="PF17648">
    <property type="entry name" value="Luciferase"/>
    <property type="match status" value="1"/>
</dbReference>
<sequence>MASTFPFVRLQDLPRPLQNIVTAFAQHRLLATSALGIVPLLAVLVNDYRGFIALGPGGLPSNPLGWLAQLCLQPLGRLNTLNTSSLHSSRNVDAAGPHGGESFLGAEPLPRRRGHRPRVPGYVAPQRQTSECAARDVVADMNAFLGDLARRNPEALVIKNSGLESSDYKALWLQDRRRPLPDFLGDTTHGEIVHVHPQGDSHAVLSLVDAQVAIEQGWAQLHKLSGRAGILPLTYVLIYAPRHQGEIKVWRRLVTASALFNTAH</sequence>
<accession>A0A2C5ZPK8</accession>